<accession>A0ABU1BFK4</accession>
<comment type="caution">
    <text evidence="2">The sequence shown here is derived from an EMBL/GenBank/DDBJ whole genome shotgun (WGS) entry which is preliminary data.</text>
</comment>
<dbReference type="Proteomes" id="UP001226574">
    <property type="component" value="Unassembled WGS sequence"/>
</dbReference>
<dbReference type="RefSeq" id="WP_016709805.1">
    <property type="nucleotide sequence ID" value="NZ_JAVIFY010000012.1"/>
</dbReference>
<evidence type="ECO:0000256" key="1">
    <source>
        <dbReference type="SAM" id="Phobius"/>
    </source>
</evidence>
<keyword evidence="1" id="KW-0812">Transmembrane</keyword>
<dbReference type="EMBL" id="JAVIFY010000012">
    <property type="protein sequence ID" value="MDQ9093110.1"/>
    <property type="molecule type" value="Genomic_DNA"/>
</dbReference>
<feature type="transmembrane region" description="Helical" evidence="1">
    <location>
        <begin position="12"/>
        <end position="35"/>
    </location>
</feature>
<feature type="transmembrane region" description="Helical" evidence="1">
    <location>
        <begin position="99"/>
        <end position="123"/>
    </location>
</feature>
<keyword evidence="1" id="KW-1133">Transmembrane helix</keyword>
<organism evidence="2 3">
    <name type="scientific">Pseudoalteromonas haloplanktis</name>
    <name type="common">Alteromonas haloplanktis</name>
    <dbReference type="NCBI Taxonomy" id="228"/>
    <lineage>
        <taxon>Bacteria</taxon>
        <taxon>Pseudomonadati</taxon>
        <taxon>Pseudomonadota</taxon>
        <taxon>Gammaproteobacteria</taxon>
        <taxon>Alteromonadales</taxon>
        <taxon>Pseudoalteromonadaceae</taxon>
        <taxon>Pseudoalteromonas</taxon>
    </lineage>
</organism>
<gene>
    <name evidence="2" type="ORF">RC083_16150</name>
</gene>
<evidence type="ECO:0000313" key="2">
    <source>
        <dbReference type="EMBL" id="MDQ9093110.1"/>
    </source>
</evidence>
<reference evidence="2 3" key="1">
    <citation type="submission" date="2023-08" db="EMBL/GenBank/DDBJ databases">
        <title>Pseudoalteromonas haloplanktis LL1 genome.</title>
        <authorList>
            <person name="Wu S."/>
        </authorList>
    </citation>
    <scope>NUCLEOTIDE SEQUENCE [LARGE SCALE GENOMIC DNA]</scope>
    <source>
        <strain evidence="2 3">LL1</strain>
    </source>
</reference>
<protein>
    <submittedName>
        <fullName evidence="2">DUF1449 family protein</fullName>
    </submittedName>
</protein>
<evidence type="ECO:0000313" key="3">
    <source>
        <dbReference type="Proteomes" id="UP001226574"/>
    </source>
</evidence>
<keyword evidence="3" id="KW-1185">Reference proteome</keyword>
<name>A0ABU1BFK4_PSEHA</name>
<sequence length="207" mass="22949">MMEFLNLALTFPTVIFSALLLVVMLFWLITLIGFADIDMFESDLDIEADASQSSGLSSWFSTGFGGIPITVSISLVVMSSWLISIYAHKFFANLLGDGIWFYIFGVLMLLTCLLIAIPVAAIISRPLQRFFSSAETSQSSDLLGLECIIVTGKVTNKFGQARVLFQGTEQLIEVRAENDELFTSGDTAVLLEHLKEQHCYIITSKPW</sequence>
<feature type="transmembrane region" description="Helical" evidence="1">
    <location>
        <begin position="56"/>
        <end position="87"/>
    </location>
</feature>
<proteinExistence type="predicted"/>
<keyword evidence="1" id="KW-0472">Membrane</keyword>